<dbReference type="NCBIfam" id="TIGR00621">
    <property type="entry name" value="ssb"/>
    <property type="match status" value="1"/>
</dbReference>
<dbReference type="PANTHER" id="PTHR10302:SF27">
    <property type="entry name" value="SINGLE-STRANDED DNA-BINDING PROTEIN"/>
    <property type="match status" value="1"/>
</dbReference>
<sequence length="147" mass="16056">MNKVILIGRLTKDPELRFTAGSGIAVATFTVAVDRNYVSQSGQREADFIPVICWRKLAENVANNLGKGRLVAVSGSIQTRKYQAQDGSTRYVTEVVAEEVKFLDWPKDGGSAQRGASGMYGQSYESPIDDYNGGDFIPVDGEEEVPF</sequence>
<dbReference type="InterPro" id="IPR012340">
    <property type="entry name" value="NA-bd_OB-fold"/>
</dbReference>
<dbReference type="GO" id="GO:0006260">
    <property type="term" value="P:DNA replication"/>
    <property type="evidence" value="ECO:0007669"/>
    <property type="project" value="InterPro"/>
</dbReference>
<dbReference type="Gene3D" id="2.40.50.140">
    <property type="entry name" value="Nucleic acid-binding proteins"/>
    <property type="match status" value="1"/>
</dbReference>
<accession>A0A1M4U1E7</accession>
<organism evidence="4 5">
    <name type="scientific">Caloramator proteoclasticus DSM 10124</name>
    <dbReference type="NCBI Taxonomy" id="1121262"/>
    <lineage>
        <taxon>Bacteria</taxon>
        <taxon>Bacillati</taxon>
        <taxon>Bacillota</taxon>
        <taxon>Clostridia</taxon>
        <taxon>Eubacteriales</taxon>
        <taxon>Clostridiaceae</taxon>
        <taxon>Caloramator</taxon>
    </lineage>
</organism>
<proteinExistence type="inferred from homology"/>
<gene>
    <name evidence="4" type="ORF">SAMN02746091_00530</name>
</gene>
<dbReference type="PANTHER" id="PTHR10302">
    <property type="entry name" value="SINGLE-STRANDED DNA-BINDING PROTEIN"/>
    <property type="match status" value="1"/>
</dbReference>
<dbReference type="RefSeq" id="WP_073247844.1">
    <property type="nucleotide sequence ID" value="NZ_FQVG01000006.1"/>
</dbReference>
<evidence type="ECO:0000256" key="2">
    <source>
        <dbReference type="HAMAP-Rule" id="MF_00984"/>
    </source>
</evidence>
<dbReference type="CDD" id="cd04496">
    <property type="entry name" value="SSB_OBF"/>
    <property type="match status" value="1"/>
</dbReference>
<keyword evidence="5" id="KW-1185">Reference proteome</keyword>
<dbReference type="AlphaFoldDB" id="A0A1M4U1E7"/>
<comment type="caution">
    <text evidence="2">Lacks conserved residue(s) required for the propagation of feature annotation.</text>
</comment>
<keyword evidence="1 2" id="KW-0238">DNA-binding</keyword>
<dbReference type="PROSITE" id="PS50935">
    <property type="entry name" value="SSB"/>
    <property type="match status" value="1"/>
</dbReference>
<dbReference type="InterPro" id="IPR011344">
    <property type="entry name" value="ssDNA-bd"/>
</dbReference>
<evidence type="ECO:0000313" key="4">
    <source>
        <dbReference type="EMBL" id="SHE50621.1"/>
    </source>
</evidence>
<evidence type="ECO:0000313" key="5">
    <source>
        <dbReference type="Proteomes" id="UP000184423"/>
    </source>
</evidence>
<comment type="subunit">
    <text evidence="2">Homotetramer.</text>
</comment>
<reference evidence="5" key="1">
    <citation type="submission" date="2016-11" db="EMBL/GenBank/DDBJ databases">
        <authorList>
            <person name="Varghese N."/>
            <person name="Submissions S."/>
        </authorList>
    </citation>
    <scope>NUCLEOTIDE SEQUENCE [LARGE SCALE GENOMIC DNA]</scope>
    <source>
        <strain evidence="5">DSM 10124</strain>
    </source>
</reference>
<name>A0A1M4U1E7_9CLOT</name>
<dbReference type="InterPro" id="IPR000424">
    <property type="entry name" value="Primosome_PriB/ssb"/>
</dbReference>
<dbReference type="SUPFAM" id="SSF50249">
    <property type="entry name" value="Nucleic acid-binding proteins"/>
    <property type="match status" value="1"/>
</dbReference>
<dbReference type="GO" id="GO:0003697">
    <property type="term" value="F:single-stranded DNA binding"/>
    <property type="evidence" value="ECO:0007669"/>
    <property type="project" value="UniProtKB-UniRule"/>
</dbReference>
<dbReference type="HAMAP" id="MF_00984">
    <property type="entry name" value="SSB"/>
    <property type="match status" value="1"/>
</dbReference>
<dbReference type="Pfam" id="PF00436">
    <property type="entry name" value="SSB"/>
    <property type="match status" value="1"/>
</dbReference>
<evidence type="ECO:0000256" key="3">
    <source>
        <dbReference type="PIRNR" id="PIRNR002070"/>
    </source>
</evidence>
<evidence type="ECO:0000256" key="1">
    <source>
        <dbReference type="ARBA" id="ARBA00023125"/>
    </source>
</evidence>
<dbReference type="EMBL" id="FQVG01000006">
    <property type="protein sequence ID" value="SHE50621.1"/>
    <property type="molecule type" value="Genomic_DNA"/>
</dbReference>
<dbReference type="GO" id="GO:0009295">
    <property type="term" value="C:nucleoid"/>
    <property type="evidence" value="ECO:0007669"/>
    <property type="project" value="TreeGrafter"/>
</dbReference>
<dbReference type="PIRSF" id="PIRSF002070">
    <property type="entry name" value="SSB"/>
    <property type="match status" value="1"/>
</dbReference>
<dbReference type="Proteomes" id="UP000184423">
    <property type="component" value="Unassembled WGS sequence"/>
</dbReference>
<protein>
    <recommendedName>
        <fullName evidence="2 3">Single-stranded DNA-binding protein</fullName>
        <shortName evidence="2">SSB</shortName>
    </recommendedName>
</protein>